<name>A0A2T3J421_9GAMM</name>
<evidence type="ECO:0000259" key="1">
    <source>
        <dbReference type="Pfam" id="PF07811"/>
    </source>
</evidence>
<sequence>MKIAFKQNGLAMVEFTILLPLFLLLLFSIMELGRAFYTYAELEKLSRDSARYLSAEVAKGSATPTLQAEDVTKAKNLAIYGVIGGGTSTLITNLETSHINFTLVGNNIKVEINYPYQPVLSFIPGFYNSNDIDLGFTLTSSYSMRVL</sequence>
<keyword evidence="3" id="KW-1185">Reference proteome</keyword>
<protein>
    <recommendedName>
        <fullName evidence="1">TadE-like domain-containing protein</fullName>
    </recommendedName>
</protein>
<dbReference type="EMBL" id="PYMH01000001">
    <property type="protein sequence ID" value="PSU35993.1"/>
    <property type="molecule type" value="Genomic_DNA"/>
</dbReference>
<reference evidence="2 3" key="1">
    <citation type="submission" date="2018-03" db="EMBL/GenBank/DDBJ databases">
        <title>Whole genome sequencing of Histamine producing bacteria.</title>
        <authorList>
            <person name="Butler K."/>
        </authorList>
    </citation>
    <scope>NUCLEOTIDE SEQUENCE [LARGE SCALE GENOMIC DNA]</scope>
    <source>
        <strain evidence="2 3">JCM 13586</strain>
    </source>
</reference>
<dbReference type="Pfam" id="PF07811">
    <property type="entry name" value="TadE"/>
    <property type="match status" value="1"/>
</dbReference>
<organism evidence="2 3">
    <name type="scientific">Photobacterium lutimaris</name>
    <dbReference type="NCBI Taxonomy" id="388278"/>
    <lineage>
        <taxon>Bacteria</taxon>
        <taxon>Pseudomonadati</taxon>
        <taxon>Pseudomonadota</taxon>
        <taxon>Gammaproteobacteria</taxon>
        <taxon>Vibrionales</taxon>
        <taxon>Vibrionaceae</taxon>
        <taxon>Photobacterium</taxon>
    </lineage>
</organism>
<evidence type="ECO:0000313" key="3">
    <source>
        <dbReference type="Proteomes" id="UP000241222"/>
    </source>
</evidence>
<dbReference type="InterPro" id="IPR012495">
    <property type="entry name" value="TadE-like_dom"/>
</dbReference>
<dbReference type="AlphaFoldDB" id="A0A2T3J421"/>
<dbReference type="OrthoDB" id="7026216at2"/>
<comment type="caution">
    <text evidence="2">The sequence shown here is derived from an EMBL/GenBank/DDBJ whole genome shotgun (WGS) entry which is preliminary data.</text>
</comment>
<gene>
    <name evidence="2" type="ORF">C9I99_02985</name>
</gene>
<evidence type="ECO:0000313" key="2">
    <source>
        <dbReference type="EMBL" id="PSU35993.1"/>
    </source>
</evidence>
<feature type="domain" description="TadE-like" evidence="1">
    <location>
        <begin position="9"/>
        <end position="51"/>
    </location>
</feature>
<dbReference type="Proteomes" id="UP000241222">
    <property type="component" value="Unassembled WGS sequence"/>
</dbReference>
<accession>A0A2T3J421</accession>
<proteinExistence type="predicted"/>